<comment type="caution">
    <text evidence="2">The sequence shown here is derived from an EMBL/GenBank/DDBJ whole genome shotgun (WGS) entry which is preliminary data.</text>
</comment>
<protein>
    <submittedName>
        <fullName evidence="2">Uncharacterized protein</fullName>
    </submittedName>
</protein>
<evidence type="ECO:0000256" key="1">
    <source>
        <dbReference type="SAM" id="MobiDB-lite"/>
    </source>
</evidence>
<dbReference type="Proteomes" id="UP001163828">
    <property type="component" value="Unassembled WGS sequence"/>
</dbReference>
<organism evidence="2 3">
    <name type="scientific">Lentinula boryana</name>
    <dbReference type="NCBI Taxonomy" id="40481"/>
    <lineage>
        <taxon>Eukaryota</taxon>
        <taxon>Fungi</taxon>
        <taxon>Dikarya</taxon>
        <taxon>Basidiomycota</taxon>
        <taxon>Agaricomycotina</taxon>
        <taxon>Agaricomycetes</taxon>
        <taxon>Agaricomycetidae</taxon>
        <taxon>Agaricales</taxon>
        <taxon>Marasmiineae</taxon>
        <taxon>Omphalotaceae</taxon>
        <taxon>Lentinula</taxon>
    </lineage>
</organism>
<keyword evidence="3" id="KW-1185">Reference proteome</keyword>
<proteinExistence type="predicted"/>
<feature type="compositionally biased region" description="Basic and acidic residues" evidence="1">
    <location>
        <begin position="131"/>
        <end position="157"/>
    </location>
</feature>
<accession>A0ABQ8PWD8</accession>
<gene>
    <name evidence="2" type="ORF">F5050DRAFT_1716666</name>
</gene>
<name>A0ABQ8PWD8_9AGAR</name>
<dbReference type="EMBL" id="MU791570">
    <property type="protein sequence ID" value="KAJ3990731.1"/>
    <property type="molecule type" value="Genomic_DNA"/>
</dbReference>
<reference evidence="2" key="1">
    <citation type="submission" date="2022-08" db="EMBL/GenBank/DDBJ databases">
        <authorList>
            <consortium name="DOE Joint Genome Institute"/>
            <person name="Min B."/>
            <person name="Riley R."/>
            <person name="Sierra-Patev S."/>
            <person name="Naranjo-Ortiz M."/>
            <person name="Looney B."/>
            <person name="Konkel Z."/>
            <person name="Slot J.C."/>
            <person name="Sakamoto Y."/>
            <person name="Steenwyk J.L."/>
            <person name="Rokas A."/>
            <person name="Carro J."/>
            <person name="Camarero S."/>
            <person name="Ferreira P."/>
            <person name="Molpeceres G."/>
            <person name="Ruiz-Duenas F.J."/>
            <person name="Serrano A."/>
            <person name="Henrissat B."/>
            <person name="Drula E."/>
            <person name="Hughes K.W."/>
            <person name="Mata J.L."/>
            <person name="Ishikawa N.K."/>
            <person name="Vargas-Isla R."/>
            <person name="Ushijima S."/>
            <person name="Smith C.A."/>
            <person name="Ahrendt S."/>
            <person name="Andreopoulos W."/>
            <person name="He G."/>
            <person name="Labutti K."/>
            <person name="Lipzen A."/>
            <person name="Ng V."/>
            <person name="Sandor L."/>
            <person name="Barry K."/>
            <person name="Martinez A.T."/>
            <person name="Xiao Y."/>
            <person name="Gibbons J.G."/>
            <person name="Terashima K."/>
            <person name="Hibbett D.S."/>
            <person name="Grigoriev I.V."/>
        </authorList>
    </citation>
    <scope>NUCLEOTIDE SEQUENCE</scope>
    <source>
        <strain evidence="2">TFB10827</strain>
    </source>
</reference>
<feature type="region of interest" description="Disordered" evidence="1">
    <location>
        <begin position="118"/>
        <end position="167"/>
    </location>
</feature>
<evidence type="ECO:0000313" key="3">
    <source>
        <dbReference type="Proteomes" id="UP001163828"/>
    </source>
</evidence>
<sequence length="215" mass="24052">MSKKVEETFDTYLRVVKAAKNEFDPKVYPALIALLNVIPSDHTIFYKQDHIQVGGSLVGQIPDIGIILKELAGDGDVYQALRDKEKKILWGHLLTIVKDKVTKGKLITPEFGKDAIQKWSKEDEDWEGPEEDKGAKEEEGSKEDADFEGSKEDKDFEGSEVSSNRSDAAYDLLPQHMRVQNTDWENGMIPHSLSTIISTIVISMPNPTRPSGLIP</sequence>
<evidence type="ECO:0000313" key="2">
    <source>
        <dbReference type="EMBL" id="KAJ3990731.1"/>
    </source>
</evidence>